<dbReference type="AlphaFoldDB" id="A0A1X7HL86"/>
<sequence>LQSSMDLERGPLMKAALFRTAGRNLLFLCLHHLIVDGVSWRILQEDLSTALRQVKEGRSICLPAKTASFKEWAEALEAYKSSRQLQKERTYWEKVMSQMEQGHIAIDECTDDTGFASLEITLSKEETEQLVHRAGRAFNTEINDLLISAIGMSVQRLTGQAVVSVGLEGHGREEIHTKMEIDRTVGWFTSMYPIVIECNEDLHEMIVATKEMLRKVPNHGLGYGVLKQELPDLAADIHFNYLGQMDAEAKDHRILFNSSGKSAADENAMFRKINISGGILQEMLKFTITYDRSKYSAKIMGRFASMLQDSMRTIILHCLTMDEVAVTLSDTHASDLSEDDLQLINSLFDIE</sequence>
<evidence type="ECO:0000259" key="2">
    <source>
        <dbReference type="Pfam" id="PF00668"/>
    </source>
</evidence>
<dbReference type="Pfam" id="PF00668">
    <property type="entry name" value="Condensation"/>
    <property type="match status" value="1"/>
</dbReference>
<dbReference type="Gene3D" id="3.30.559.30">
    <property type="entry name" value="Nonribosomal peptide synthetase, condensation domain"/>
    <property type="match status" value="1"/>
</dbReference>
<evidence type="ECO:0000313" key="3">
    <source>
        <dbReference type="EMBL" id="SMF88804.1"/>
    </source>
</evidence>
<keyword evidence="4" id="KW-1185">Reference proteome</keyword>
<dbReference type="PANTHER" id="PTHR45398">
    <property type="match status" value="1"/>
</dbReference>
<protein>
    <submittedName>
        <fullName evidence="3">Non-ribosomal peptide synthase domain TIGR01720</fullName>
    </submittedName>
</protein>
<dbReference type="GO" id="GO:0016874">
    <property type="term" value="F:ligase activity"/>
    <property type="evidence" value="ECO:0007669"/>
    <property type="project" value="UniProtKB-KW"/>
</dbReference>
<name>A0A1X7HL86_9BACL</name>
<dbReference type="SUPFAM" id="SSF52777">
    <property type="entry name" value="CoA-dependent acyltransferases"/>
    <property type="match status" value="2"/>
</dbReference>
<gene>
    <name evidence="3" type="ORF">SAMN05661091_4415</name>
</gene>
<accession>A0A1X7HL86</accession>
<reference evidence="3 4" key="1">
    <citation type="submission" date="2017-04" db="EMBL/GenBank/DDBJ databases">
        <authorList>
            <person name="Afonso C.L."/>
            <person name="Miller P.J."/>
            <person name="Scott M.A."/>
            <person name="Spackman E."/>
            <person name="Goraichik I."/>
            <person name="Dimitrov K.M."/>
            <person name="Suarez D.L."/>
            <person name="Swayne D.E."/>
        </authorList>
    </citation>
    <scope>NUCLEOTIDE SEQUENCE [LARGE SCALE GENOMIC DNA]</scope>
    <source>
        <strain evidence="3 4">N3/975</strain>
    </source>
</reference>
<dbReference type="InterPro" id="IPR023213">
    <property type="entry name" value="CAT-like_dom_sf"/>
</dbReference>
<dbReference type="GO" id="GO:0008610">
    <property type="term" value="P:lipid biosynthetic process"/>
    <property type="evidence" value="ECO:0007669"/>
    <property type="project" value="UniProtKB-ARBA"/>
</dbReference>
<dbReference type="InterPro" id="IPR010060">
    <property type="entry name" value="NRPS_synth"/>
</dbReference>
<dbReference type="Proteomes" id="UP000192940">
    <property type="component" value="Chromosome I"/>
</dbReference>
<dbReference type="PANTHER" id="PTHR45398:SF1">
    <property type="entry name" value="ENZYME, PUTATIVE (JCVI)-RELATED"/>
    <property type="match status" value="1"/>
</dbReference>
<evidence type="ECO:0000313" key="4">
    <source>
        <dbReference type="Proteomes" id="UP000192940"/>
    </source>
</evidence>
<feature type="non-terminal residue" evidence="3">
    <location>
        <position position="1"/>
    </location>
</feature>
<feature type="domain" description="Condensation" evidence="2">
    <location>
        <begin position="1"/>
        <end position="336"/>
    </location>
</feature>
<organism evidence="3 4">
    <name type="scientific">Paenibacillus uliginis N3/975</name>
    <dbReference type="NCBI Taxonomy" id="1313296"/>
    <lineage>
        <taxon>Bacteria</taxon>
        <taxon>Bacillati</taxon>
        <taxon>Bacillota</taxon>
        <taxon>Bacilli</taxon>
        <taxon>Bacillales</taxon>
        <taxon>Paenibacillaceae</taxon>
        <taxon>Paenibacillus</taxon>
    </lineage>
</organism>
<proteinExistence type="predicted"/>
<dbReference type="Gene3D" id="3.30.559.10">
    <property type="entry name" value="Chloramphenicol acetyltransferase-like domain"/>
    <property type="match status" value="1"/>
</dbReference>
<dbReference type="STRING" id="1313296.SAMN05661091_4415"/>
<keyword evidence="1" id="KW-0436">Ligase</keyword>
<evidence type="ECO:0000256" key="1">
    <source>
        <dbReference type="ARBA" id="ARBA00022598"/>
    </source>
</evidence>
<dbReference type="EMBL" id="LT840184">
    <property type="protein sequence ID" value="SMF88804.1"/>
    <property type="molecule type" value="Genomic_DNA"/>
</dbReference>
<dbReference type="RefSeq" id="WP_244562787.1">
    <property type="nucleotide sequence ID" value="NZ_LT840184.1"/>
</dbReference>
<dbReference type="InterPro" id="IPR001242">
    <property type="entry name" value="Condensation_dom"/>
</dbReference>
<dbReference type="NCBIfam" id="TIGR01720">
    <property type="entry name" value="NRPS-para261"/>
    <property type="match status" value="1"/>
</dbReference>